<feature type="domain" description="RhsPI" evidence="1">
    <location>
        <begin position="23"/>
        <end position="119"/>
    </location>
</feature>
<dbReference type="InterPro" id="IPR058812">
    <property type="entry name" value="RhsPI"/>
</dbReference>
<gene>
    <name evidence="2" type="ORF">QJT92_08720</name>
    <name evidence="3" type="ORF">SAMN05444853_12015</name>
</gene>
<proteinExistence type="predicted"/>
<dbReference type="OrthoDB" id="5905572at2"/>
<accession>A0A1H7YQT6</accession>
<reference evidence="3" key="2">
    <citation type="submission" date="2016-10" db="EMBL/GenBank/DDBJ databases">
        <authorList>
            <person name="de Groot N.N."/>
        </authorList>
    </citation>
    <scope>NUCLEOTIDE SEQUENCE [LARGE SCALE GENOMIC DNA]</scope>
    <source>
        <strain evidence="3">DSM 24204</strain>
    </source>
</reference>
<name>A0A1H7YQT6_9PAST</name>
<dbReference type="EMBL" id="JASAVS010000020">
    <property type="protein sequence ID" value="MDP8085999.1"/>
    <property type="molecule type" value="Genomic_DNA"/>
</dbReference>
<protein>
    <recommendedName>
        <fullName evidence="1">RhsPI domain-containing protein</fullName>
    </recommendedName>
</protein>
<dbReference type="Pfam" id="PF26352">
    <property type="entry name" value="RhsPI"/>
    <property type="match status" value="1"/>
</dbReference>
<keyword evidence="5" id="KW-1185">Reference proteome</keyword>
<dbReference type="InterPro" id="IPR037883">
    <property type="entry name" value="Knr4/Smi1-like_sf"/>
</dbReference>
<dbReference type="Proteomes" id="UP001224812">
    <property type="component" value="Unassembled WGS sequence"/>
</dbReference>
<reference evidence="4" key="1">
    <citation type="submission" date="2016-10" db="EMBL/GenBank/DDBJ databases">
        <authorList>
            <person name="Varghese N."/>
            <person name="Submissions S."/>
        </authorList>
    </citation>
    <scope>NUCLEOTIDE SEQUENCE [LARGE SCALE GENOMIC DNA]</scope>
    <source>
        <strain evidence="4">DSM 24204</strain>
    </source>
</reference>
<dbReference type="Proteomes" id="UP000198883">
    <property type="component" value="Unassembled WGS sequence"/>
</dbReference>
<dbReference type="GeneID" id="83544322"/>
<dbReference type="SUPFAM" id="SSF160631">
    <property type="entry name" value="SMI1/KNR4-like"/>
    <property type="match status" value="1"/>
</dbReference>
<organism evidence="3 4">
    <name type="scientific">Phocoenobacter skyensis</name>
    <dbReference type="NCBI Taxonomy" id="97481"/>
    <lineage>
        <taxon>Bacteria</taxon>
        <taxon>Pseudomonadati</taxon>
        <taxon>Pseudomonadota</taxon>
        <taxon>Gammaproteobacteria</taxon>
        <taxon>Pasteurellales</taxon>
        <taxon>Pasteurellaceae</taxon>
        <taxon>Phocoenobacter</taxon>
    </lineage>
</organism>
<evidence type="ECO:0000313" key="5">
    <source>
        <dbReference type="Proteomes" id="UP001224812"/>
    </source>
</evidence>
<evidence type="ECO:0000259" key="1">
    <source>
        <dbReference type="Pfam" id="PF26352"/>
    </source>
</evidence>
<dbReference type="RefSeq" id="WP_090922609.1">
    <property type="nucleotide sequence ID" value="NZ_CP016180.1"/>
</dbReference>
<dbReference type="EMBL" id="FOBN01000020">
    <property type="protein sequence ID" value="SEM48616.1"/>
    <property type="molecule type" value="Genomic_DNA"/>
</dbReference>
<sequence length="120" mass="13769">MDNYQKITLLLKDKINNTVLLENKVLLTSCYKNLNTEIPEDKIVISEVIPDDEYEAVLTNFAPYMEIDNLLPFLVAMGGNQVFCIGYGVENYGLIYYYDMDFGCFELEGDNLDNFLLKLA</sequence>
<evidence type="ECO:0000313" key="2">
    <source>
        <dbReference type="EMBL" id="MDP8085999.1"/>
    </source>
</evidence>
<evidence type="ECO:0000313" key="3">
    <source>
        <dbReference type="EMBL" id="SEM48616.1"/>
    </source>
</evidence>
<evidence type="ECO:0000313" key="4">
    <source>
        <dbReference type="Proteomes" id="UP000198883"/>
    </source>
</evidence>
<dbReference type="STRING" id="97481.SAMN05444853_12015"/>
<reference evidence="2 5" key="3">
    <citation type="journal article" date="2023" name="Front. Microbiol.">
        <title>Phylogeography and host specificity of Pasteurellaceae pathogenic to sea-farmed fish in the north-east Atlantic.</title>
        <authorList>
            <person name="Gulla S."/>
            <person name="Colquhoun D.J."/>
            <person name="Olsen A.B."/>
            <person name="Spilsberg B."/>
            <person name="Lagesen K."/>
            <person name="Aakesson C.P."/>
            <person name="Strom S."/>
            <person name="Manji F."/>
            <person name="Birkbeck T.H."/>
            <person name="Nilsen H.K."/>
        </authorList>
    </citation>
    <scope>NUCLEOTIDE SEQUENCE [LARGE SCALE GENOMIC DNA]</scope>
    <source>
        <strain evidence="2 5">VIO11850</strain>
    </source>
</reference>
<dbReference type="AlphaFoldDB" id="A0A1H7YQT6"/>